<evidence type="ECO:0000313" key="10">
    <source>
        <dbReference type="Proteomes" id="UP000070810"/>
    </source>
</evidence>
<dbReference type="InterPro" id="IPR036286">
    <property type="entry name" value="LexA/Signal_pep-like_sf"/>
</dbReference>
<dbReference type="OrthoDB" id="9787787at2"/>
<dbReference type="SUPFAM" id="SSF51306">
    <property type="entry name" value="LexA/Signal peptidase"/>
    <property type="match status" value="1"/>
</dbReference>
<keyword evidence="2" id="KW-0227">DNA damage</keyword>
<keyword evidence="6" id="KW-0742">SOS response</keyword>
<dbReference type="CDD" id="cd06529">
    <property type="entry name" value="S24_LexA-like"/>
    <property type="match status" value="1"/>
</dbReference>
<reference evidence="9 10" key="1">
    <citation type="journal article" date="2016" name="Front. Microbiol.">
        <title>Genomic Resource of Rice Seed Associated Bacteria.</title>
        <authorList>
            <person name="Midha S."/>
            <person name="Bansal K."/>
            <person name="Sharma S."/>
            <person name="Kumar N."/>
            <person name="Patil P.P."/>
            <person name="Chaudhry V."/>
            <person name="Patil P.B."/>
        </authorList>
    </citation>
    <scope>NUCLEOTIDE SEQUENCE [LARGE SCALE GENOMIC DNA]</scope>
    <source>
        <strain evidence="9 10">NS354</strain>
    </source>
</reference>
<dbReference type="GO" id="GO:0006281">
    <property type="term" value="P:DNA repair"/>
    <property type="evidence" value="ECO:0007669"/>
    <property type="project" value="UniProtKB-KW"/>
</dbReference>
<comment type="similarity">
    <text evidence="1 7">Belongs to the peptidase S24 family.</text>
</comment>
<dbReference type="GO" id="GO:0009432">
    <property type="term" value="P:SOS response"/>
    <property type="evidence" value="ECO:0007669"/>
    <property type="project" value="UniProtKB-KW"/>
</dbReference>
<dbReference type="Gene3D" id="2.10.109.10">
    <property type="entry name" value="Umud Fragment, subunit A"/>
    <property type="match status" value="1"/>
</dbReference>
<protein>
    <submittedName>
        <fullName evidence="9">Peptidase S24</fullName>
    </submittedName>
</protein>
<evidence type="ECO:0000259" key="8">
    <source>
        <dbReference type="Pfam" id="PF00717"/>
    </source>
</evidence>
<gene>
    <name evidence="9" type="ORF">NS354_05680</name>
</gene>
<evidence type="ECO:0000256" key="2">
    <source>
        <dbReference type="ARBA" id="ARBA00022763"/>
    </source>
</evidence>
<keyword evidence="4 7" id="KW-0068">Autocatalytic cleavage</keyword>
<dbReference type="AlphaFoldDB" id="A0A147EPS0"/>
<dbReference type="PRINTS" id="PR00726">
    <property type="entry name" value="LEXASERPTASE"/>
</dbReference>
<evidence type="ECO:0000256" key="1">
    <source>
        <dbReference type="ARBA" id="ARBA00007484"/>
    </source>
</evidence>
<evidence type="ECO:0000256" key="4">
    <source>
        <dbReference type="ARBA" id="ARBA00022813"/>
    </source>
</evidence>
<keyword evidence="3 7" id="KW-0378">Hydrolase</keyword>
<comment type="caution">
    <text evidence="9">The sequence shown here is derived from an EMBL/GenBank/DDBJ whole genome shotgun (WGS) entry which is preliminary data.</text>
</comment>
<dbReference type="InterPro" id="IPR015927">
    <property type="entry name" value="Peptidase_S24_S26A/B/C"/>
</dbReference>
<dbReference type="GO" id="GO:0003677">
    <property type="term" value="F:DNA binding"/>
    <property type="evidence" value="ECO:0007669"/>
    <property type="project" value="InterPro"/>
</dbReference>
<dbReference type="Pfam" id="PF00717">
    <property type="entry name" value="Peptidase_S24"/>
    <property type="match status" value="1"/>
</dbReference>
<keyword evidence="5" id="KW-0234">DNA repair</keyword>
<evidence type="ECO:0000256" key="3">
    <source>
        <dbReference type="ARBA" id="ARBA00022801"/>
    </source>
</evidence>
<dbReference type="InterPro" id="IPR006197">
    <property type="entry name" value="Peptidase_S24_LexA"/>
</dbReference>
<name>A0A147EPS0_9MICO</name>
<dbReference type="PANTHER" id="PTHR33516">
    <property type="entry name" value="LEXA REPRESSOR"/>
    <property type="match status" value="1"/>
</dbReference>
<dbReference type="PATRIC" id="fig|1079994.3.peg.1227"/>
<evidence type="ECO:0000256" key="6">
    <source>
        <dbReference type="ARBA" id="ARBA00023236"/>
    </source>
</evidence>
<keyword evidence="10" id="KW-1185">Reference proteome</keyword>
<dbReference type="GO" id="GO:0016787">
    <property type="term" value="F:hydrolase activity"/>
    <property type="evidence" value="ECO:0007669"/>
    <property type="project" value="UniProtKB-KW"/>
</dbReference>
<dbReference type="InterPro" id="IPR039418">
    <property type="entry name" value="LexA-like"/>
</dbReference>
<dbReference type="EMBL" id="LDRK01000026">
    <property type="protein sequence ID" value="KTR86187.1"/>
    <property type="molecule type" value="Genomic_DNA"/>
</dbReference>
<dbReference type="NCBIfam" id="NF007621">
    <property type="entry name" value="PRK10276.1"/>
    <property type="match status" value="1"/>
</dbReference>
<evidence type="ECO:0000256" key="7">
    <source>
        <dbReference type="RuleBase" id="RU003991"/>
    </source>
</evidence>
<evidence type="ECO:0000313" key="9">
    <source>
        <dbReference type="EMBL" id="KTR86187.1"/>
    </source>
</evidence>
<dbReference type="Proteomes" id="UP000070810">
    <property type="component" value="Unassembled WGS sequence"/>
</dbReference>
<sequence length="145" mass="16098">MWVEEVRALDPAAPVGAVPFAYLEAACGFPSPAQDYETTEIDLNEHLMPNRVSTFLIRARGNSMTRAGIYDGDELIVDRSIRPEDGHVVVAVVDGEMTVKRLRVTRAGVILSAENRQHPDIEVAELSELHIWGVVTRSLHRVLRA</sequence>
<organism evidence="9 10">
    <name type="scientific">Leucobacter chromiiresistens</name>
    <dbReference type="NCBI Taxonomy" id="1079994"/>
    <lineage>
        <taxon>Bacteria</taxon>
        <taxon>Bacillati</taxon>
        <taxon>Actinomycetota</taxon>
        <taxon>Actinomycetes</taxon>
        <taxon>Micrococcales</taxon>
        <taxon>Microbacteriaceae</taxon>
        <taxon>Leucobacter</taxon>
    </lineage>
</organism>
<feature type="domain" description="Peptidase S24/S26A/S26B/S26C" evidence="8">
    <location>
        <begin position="24"/>
        <end position="135"/>
    </location>
</feature>
<dbReference type="GO" id="GO:0006355">
    <property type="term" value="P:regulation of DNA-templated transcription"/>
    <property type="evidence" value="ECO:0007669"/>
    <property type="project" value="InterPro"/>
</dbReference>
<proteinExistence type="inferred from homology"/>
<accession>A0A147EPS0</accession>
<dbReference type="InterPro" id="IPR050077">
    <property type="entry name" value="LexA_repressor"/>
</dbReference>
<dbReference type="PANTHER" id="PTHR33516:SF2">
    <property type="entry name" value="LEXA REPRESSOR-RELATED"/>
    <property type="match status" value="1"/>
</dbReference>
<evidence type="ECO:0000256" key="5">
    <source>
        <dbReference type="ARBA" id="ARBA00023204"/>
    </source>
</evidence>
<dbReference type="RefSeq" id="WP_058593616.1">
    <property type="nucleotide sequence ID" value="NZ_LDRK01000026.1"/>
</dbReference>